<dbReference type="PROSITE" id="PS50005">
    <property type="entry name" value="TPR"/>
    <property type="match status" value="1"/>
</dbReference>
<evidence type="ECO:0000256" key="1">
    <source>
        <dbReference type="ARBA" id="ARBA00022679"/>
    </source>
</evidence>
<dbReference type="AlphaFoldDB" id="A0A963Z5Z3"/>
<dbReference type="Proteomes" id="UP000721844">
    <property type="component" value="Unassembled WGS sequence"/>
</dbReference>
<dbReference type="EMBL" id="JAESVA010000011">
    <property type="protein sequence ID" value="MCB8883151.1"/>
    <property type="molecule type" value="Genomic_DNA"/>
</dbReference>
<dbReference type="InterPro" id="IPR011990">
    <property type="entry name" value="TPR-like_helical_dom_sf"/>
</dbReference>
<dbReference type="Pfam" id="PF13432">
    <property type="entry name" value="TPR_16"/>
    <property type="match status" value="1"/>
</dbReference>
<dbReference type="InterPro" id="IPR027417">
    <property type="entry name" value="P-loop_NTPase"/>
</dbReference>
<dbReference type="Gene3D" id="1.25.40.10">
    <property type="entry name" value="Tetratricopeptide repeat domain"/>
    <property type="match status" value="1"/>
</dbReference>
<accession>A0A963Z5Z3</accession>
<dbReference type="Pfam" id="PF14559">
    <property type="entry name" value="TPR_19"/>
    <property type="match status" value="1"/>
</dbReference>
<proteinExistence type="predicted"/>
<dbReference type="PANTHER" id="PTHR12788:SF10">
    <property type="entry name" value="PROTEIN-TYROSINE SULFOTRANSFERASE"/>
    <property type="match status" value="1"/>
</dbReference>
<name>A0A963Z5Z3_9PROT</name>
<keyword evidence="4" id="KW-1185">Reference proteome</keyword>
<keyword evidence="2" id="KW-0802">TPR repeat</keyword>
<dbReference type="PANTHER" id="PTHR12788">
    <property type="entry name" value="PROTEIN-TYROSINE SULFOTRANSFERASE 2"/>
    <property type="match status" value="1"/>
</dbReference>
<dbReference type="RefSeq" id="WP_227309806.1">
    <property type="nucleotide sequence ID" value="NZ_JAESVA010000011.1"/>
</dbReference>
<keyword evidence="1" id="KW-0808">Transferase</keyword>
<dbReference type="GO" id="GO:0008476">
    <property type="term" value="F:protein-tyrosine sulfotransferase activity"/>
    <property type="evidence" value="ECO:0007669"/>
    <property type="project" value="InterPro"/>
</dbReference>
<feature type="repeat" description="TPR" evidence="2">
    <location>
        <begin position="136"/>
        <end position="169"/>
    </location>
</feature>
<organism evidence="3 4">
    <name type="scientific">Acidisoma cellulosilyticum</name>
    <dbReference type="NCBI Taxonomy" id="2802395"/>
    <lineage>
        <taxon>Bacteria</taxon>
        <taxon>Pseudomonadati</taxon>
        <taxon>Pseudomonadota</taxon>
        <taxon>Alphaproteobacteria</taxon>
        <taxon>Acetobacterales</taxon>
        <taxon>Acidocellaceae</taxon>
        <taxon>Acidisoma</taxon>
    </lineage>
</organism>
<gene>
    <name evidence="3" type="ORF">ACELLULO517_23075</name>
</gene>
<dbReference type="Gene3D" id="3.40.50.300">
    <property type="entry name" value="P-loop containing nucleotide triphosphate hydrolases"/>
    <property type="match status" value="1"/>
</dbReference>
<evidence type="ECO:0000256" key="2">
    <source>
        <dbReference type="PROSITE-ProRule" id="PRU00339"/>
    </source>
</evidence>
<sequence>MSEALQRALAQYQAGAFRDAAEAFGILLTASPGDPDLLRLHGLALVRAGDTDKGLPFLREAHARAPDEPLTALHLALGLHAAAAHREAATLLRDASARMPGQSVPLINLSIVELELGNTAEALQSARQAVAISDDAEAFVALARAATAAGEVTAALDAYKTALRLRPAHADTLVGLAVAQYRFGDFGGAMVTLRAALAKAPGHVLAEANLAALLGLRGEHAEAAARLRSLLLRAPQSLAVKLNLANLLLLDRDGAAALALLEGASPAGREGLHWQAQRAAALHMLGRHQEASNILEQITEPRGDAEIRFLWLEIILAPDQDQRRPSRLARLATLADEEGAALPEHRIITHFNLANLATQEARRADAFEHWRLGHRLLGRMQPFSRAAHADVLAALRDAYSAETLARLPLADNDDAAPVFIVGMPRSGTTLTEQIVSAHHRVHGAGERLDVHTLVRRLAGAPLDRSGVGTLAKLSRQELTELGAAFLNDLHKLAPGSSFILDKMPANWLHLGFLSRVLPGARVIRCTRDPRDIGLSIFRRRFFGYHPYAHDLGDLGWAIAQHEAHMRYWASIDVLPIITIALSDWVEDFDGTLTRLMTFLDLPQDPACTRFYENKRHIVTASRDQVLRPINADGIGRWRQYERQLEPMIAELRAAGLCA</sequence>
<dbReference type="InterPro" id="IPR019734">
    <property type="entry name" value="TPR_rpt"/>
</dbReference>
<evidence type="ECO:0000313" key="3">
    <source>
        <dbReference type="EMBL" id="MCB8883151.1"/>
    </source>
</evidence>
<dbReference type="SMART" id="SM00028">
    <property type="entry name" value="TPR"/>
    <property type="match status" value="6"/>
</dbReference>
<reference evidence="3 4" key="1">
    <citation type="journal article" date="2021" name="Microorganisms">
        <title>Acidisoma silvae sp. nov. and Acidisomacellulosilytica sp. nov., Two Acidophilic Bacteria Isolated from Decaying Wood, Hydrolyzing Cellulose and Producing Poly-3-hydroxybutyrate.</title>
        <authorList>
            <person name="Mieszkin S."/>
            <person name="Pouder E."/>
            <person name="Uroz S."/>
            <person name="Simon-Colin C."/>
            <person name="Alain K."/>
        </authorList>
    </citation>
    <scope>NUCLEOTIDE SEQUENCE [LARGE SCALE GENOMIC DNA]</scope>
    <source>
        <strain evidence="3 4">HW T5.17</strain>
    </source>
</reference>
<dbReference type="SUPFAM" id="SSF52540">
    <property type="entry name" value="P-loop containing nucleoside triphosphate hydrolases"/>
    <property type="match status" value="1"/>
</dbReference>
<dbReference type="InterPro" id="IPR026634">
    <property type="entry name" value="TPST-like"/>
</dbReference>
<protein>
    <submittedName>
        <fullName evidence="3">Sulfotransferase</fullName>
    </submittedName>
</protein>
<comment type="caution">
    <text evidence="3">The sequence shown here is derived from an EMBL/GenBank/DDBJ whole genome shotgun (WGS) entry which is preliminary data.</text>
</comment>
<evidence type="ECO:0000313" key="4">
    <source>
        <dbReference type="Proteomes" id="UP000721844"/>
    </source>
</evidence>
<dbReference type="SUPFAM" id="SSF48452">
    <property type="entry name" value="TPR-like"/>
    <property type="match status" value="1"/>
</dbReference>
<dbReference type="Pfam" id="PF13469">
    <property type="entry name" value="Sulfotransfer_3"/>
    <property type="match status" value="1"/>
</dbReference>